<reference evidence="1" key="1">
    <citation type="journal article" date="2022" name="Int. J. Mol. Sci.">
        <title>Draft Genome of Tanacetum Coccineum: Genomic Comparison of Closely Related Tanacetum-Family Plants.</title>
        <authorList>
            <person name="Yamashiro T."/>
            <person name="Shiraishi A."/>
            <person name="Nakayama K."/>
            <person name="Satake H."/>
        </authorList>
    </citation>
    <scope>NUCLEOTIDE SEQUENCE</scope>
</reference>
<gene>
    <name evidence="1" type="ORF">Tco_0706580</name>
</gene>
<comment type="caution">
    <text evidence="1">The sequence shown here is derived from an EMBL/GenBank/DDBJ whole genome shotgun (WGS) entry which is preliminary data.</text>
</comment>
<name>A0ABQ4Y7S8_9ASTR</name>
<keyword evidence="2" id="KW-1185">Reference proteome</keyword>
<evidence type="ECO:0000313" key="2">
    <source>
        <dbReference type="Proteomes" id="UP001151760"/>
    </source>
</evidence>
<sequence>MEITAVTLVEKQMSPWKGNLPRLPIESNIVLLVYKTFKRGYELTLTVQENLIDGKSIASESNGFVTQPEIIREVFVKLLLDSFVKLSISYLVVREFDVVHRKNWLLENKDEIGIPTEKELVGFTPRHRIGFRMKFVQGATPIWHRARGVCLTSLEARGLGLMAGELQGEVVRMVTCCGTRLYCLVRKKKVGSWTCVRLSRGGVRVPREDDRGVSEGREDVCEVFQQHRSGAKRKLSRCGRNQMGNELILALPEGADDFIVYYDARTKDLEACLEKGEGDCLYVATTEGEGLSFEYGCASFEAWYGKECRIEVMVLNGFSPWRGVSHLERKDKFETELLGTFEIFGFILGPTVRLRISVYE</sequence>
<protein>
    <submittedName>
        <fullName evidence="1">Uncharacterized protein</fullName>
    </submittedName>
</protein>
<dbReference type="Proteomes" id="UP001151760">
    <property type="component" value="Unassembled WGS sequence"/>
</dbReference>
<organism evidence="1 2">
    <name type="scientific">Tanacetum coccineum</name>
    <dbReference type="NCBI Taxonomy" id="301880"/>
    <lineage>
        <taxon>Eukaryota</taxon>
        <taxon>Viridiplantae</taxon>
        <taxon>Streptophyta</taxon>
        <taxon>Embryophyta</taxon>
        <taxon>Tracheophyta</taxon>
        <taxon>Spermatophyta</taxon>
        <taxon>Magnoliopsida</taxon>
        <taxon>eudicotyledons</taxon>
        <taxon>Gunneridae</taxon>
        <taxon>Pentapetalae</taxon>
        <taxon>asterids</taxon>
        <taxon>campanulids</taxon>
        <taxon>Asterales</taxon>
        <taxon>Asteraceae</taxon>
        <taxon>Asteroideae</taxon>
        <taxon>Anthemideae</taxon>
        <taxon>Anthemidinae</taxon>
        <taxon>Tanacetum</taxon>
    </lineage>
</organism>
<evidence type="ECO:0000313" key="1">
    <source>
        <dbReference type="EMBL" id="GJS73739.1"/>
    </source>
</evidence>
<proteinExistence type="predicted"/>
<accession>A0ABQ4Y7S8</accession>
<dbReference type="EMBL" id="BQNB010010176">
    <property type="protein sequence ID" value="GJS73739.1"/>
    <property type="molecule type" value="Genomic_DNA"/>
</dbReference>
<reference evidence="1" key="2">
    <citation type="submission" date="2022-01" db="EMBL/GenBank/DDBJ databases">
        <authorList>
            <person name="Yamashiro T."/>
            <person name="Shiraishi A."/>
            <person name="Satake H."/>
            <person name="Nakayama K."/>
        </authorList>
    </citation>
    <scope>NUCLEOTIDE SEQUENCE</scope>
</reference>